<feature type="transmembrane region" description="Helical" evidence="8">
    <location>
        <begin position="214"/>
        <end position="234"/>
    </location>
</feature>
<dbReference type="InterPro" id="IPR037185">
    <property type="entry name" value="EmrE-like"/>
</dbReference>
<evidence type="ECO:0000313" key="10">
    <source>
        <dbReference type="EMBL" id="KAK6642622.1"/>
    </source>
</evidence>
<comment type="similarity">
    <text evidence="2">Belongs to the SLC35F solute transporter family.</text>
</comment>
<evidence type="ECO:0000313" key="11">
    <source>
        <dbReference type="Proteomes" id="UP001372834"/>
    </source>
</evidence>
<comment type="subcellular location">
    <subcellularLocation>
        <location evidence="1">Membrane</location>
        <topology evidence="1">Multi-pass membrane protein</topology>
    </subcellularLocation>
</comment>
<feature type="transmembrane region" description="Helical" evidence="8">
    <location>
        <begin position="184"/>
        <end position="202"/>
    </location>
</feature>
<dbReference type="Pfam" id="PF00892">
    <property type="entry name" value="EamA"/>
    <property type="match status" value="1"/>
</dbReference>
<keyword evidence="3 8" id="KW-0812">Transmembrane</keyword>
<feature type="transmembrane region" description="Helical" evidence="8">
    <location>
        <begin position="369"/>
        <end position="390"/>
    </location>
</feature>
<feature type="transmembrane region" description="Helical" evidence="8">
    <location>
        <begin position="60"/>
        <end position="77"/>
    </location>
</feature>
<feature type="transmembrane region" description="Helical" evidence="8">
    <location>
        <begin position="303"/>
        <end position="322"/>
    </location>
</feature>
<name>A0AAN8SAX7_POLSC</name>
<dbReference type="GO" id="GO:0016020">
    <property type="term" value="C:membrane"/>
    <property type="evidence" value="ECO:0007669"/>
    <property type="project" value="UniProtKB-SubCell"/>
</dbReference>
<evidence type="ECO:0000256" key="5">
    <source>
        <dbReference type="ARBA" id="ARBA00023136"/>
    </source>
</evidence>
<dbReference type="SUPFAM" id="SSF103481">
    <property type="entry name" value="Multidrug resistance efflux transporter EmrE"/>
    <property type="match status" value="1"/>
</dbReference>
<organism evidence="10 11">
    <name type="scientific">Polyplax serrata</name>
    <name type="common">Common mouse louse</name>
    <dbReference type="NCBI Taxonomy" id="468196"/>
    <lineage>
        <taxon>Eukaryota</taxon>
        <taxon>Metazoa</taxon>
        <taxon>Ecdysozoa</taxon>
        <taxon>Arthropoda</taxon>
        <taxon>Hexapoda</taxon>
        <taxon>Insecta</taxon>
        <taxon>Pterygota</taxon>
        <taxon>Neoptera</taxon>
        <taxon>Paraneoptera</taxon>
        <taxon>Psocodea</taxon>
        <taxon>Troctomorpha</taxon>
        <taxon>Phthiraptera</taxon>
        <taxon>Anoplura</taxon>
        <taxon>Polyplacidae</taxon>
        <taxon>Polyplax</taxon>
    </lineage>
</organism>
<proteinExistence type="inferred from homology"/>
<feature type="region of interest" description="Disordered" evidence="7">
    <location>
        <begin position="113"/>
        <end position="132"/>
    </location>
</feature>
<evidence type="ECO:0000256" key="7">
    <source>
        <dbReference type="SAM" id="MobiDB-lite"/>
    </source>
</evidence>
<evidence type="ECO:0000256" key="6">
    <source>
        <dbReference type="ARBA" id="ARBA00040744"/>
    </source>
</evidence>
<feature type="domain" description="EamA" evidence="9">
    <location>
        <begin position="272"/>
        <end position="413"/>
    </location>
</feature>
<dbReference type="PANTHER" id="PTHR23051:SF0">
    <property type="entry name" value="SOLUTE CARRIER FAMILY 35 MEMBER F5"/>
    <property type="match status" value="1"/>
</dbReference>
<feature type="transmembrane region" description="Helical" evidence="8">
    <location>
        <begin position="246"/>
        <end position="264"/>
    </location>
</feature>
<comment type="caution">
    <text evidence="10">The sequence shown here is derived from an EMBL/GenBank/DDBJ whole genome shotgun (WGS) entry which is preliminary data.</text>
</comment>
<evidence type="ECO:0000259" key="9">
    <source>
        <dbReference type="Pfam" id="PF00892"/>
    </source>
</evidence>
<feature type="transmembrane region" description="Helical" evidence="8">
    <location>
        <begin position="396"/>
        <end position="416"/>
    </location>
</feature>
<evidence type="ECO:0000256" key="1">
    <source>
        <dbReference type="ARBA" id="ARBA00004141"/>
    </source>
</evidence>
<evidence type="ECO:0000256" key="4">
    <source>
        <dbReference type="ARBA" id="ARBA00022989"/>
    </source>
</evidence>
<protein>
    <recommendedName>
        <fullName evidence="6">Solute carrier family 35 member F5</fullName>
    </recommendedName>
</protein>
<keyword evidence="5 8" id="KW-0472">Membrane</keyword>
<keyword evidence="4 8" id="KW-1133">Transmembrane helix</keyword>
<sequence length="464" mass="52958">MFGEPGVRTELSFEGMLTKTQRLILGIVVLLLVDIIWVSSSEITQYIYENEKFDKPFFTSYFKTSLFSLYLLGLCFWPPWRDQCSNPPAYMYLDPSNEEENYYIQENTSLSDPQFVPIKSSDRSSSTESDDSSIHAVRFSKMAEVRHMSDANATEALLARLSYQASVRAGEVARKSANKFPINVVAKIAFMFCFLWFIANYTYQASLNETETGIVTVLSSTSSLFTLLLAAIFPANSGDKFTLSKLAAVLLNLSGLVLVCVSDFSTEKKIPTGAVLALVSALFYAAYLVFLRRRVESENKIDIPMFFGFVGLFNLILLWPFFFLLHYNNWEPFEWPTQHQWMFLLLNGLIGTVLSEVLWLWGCFLTSSLIATVAISLTIPMAIFVDMFFKRVNYPYIFYFGTVPMFLAFFVVVLLLHMENWDPILDITRKCCGFISPYFRASRSEYDVEQTEALIGITMDNEDI</sequence>
<gene>
    <name evidence="10" type="ORF">RUM43_004124</name>
</gene>
<dbReference type="EMBL" id="JAWJWE010000002">
    <property type="protein sequence ID" value="KAK6642622.1"/>
    <property type="molecule type" value="Genomic_DNA"/>
</dbReference>
<feature type="transmembrane region" description="Helical" evidence="8">
    <location>
        <begin position="270"/>
        <end position="291"/>
    </location>
</feature>
<feature type="transmembrane region" description="Helical" evidence="8">
    <location>
        <begin position="342"/>
        <end position="362"/>
    </location>
</feature>
<dbReference type="Proteomes" id="UP001372834">
    <property type="component" value="Unassembled WGS sequence"/>
</dbReference>
<evidence type="ECO:0000256" key="8">
    <source>
        <dbReference type="SAM" id="Phobius"/>
    </source>
</evidence>
<dbReference type="AlphaFoldDB" id="A0AAN8SAX7"/>
<accession>A0AAN8SAX7</accession>
<evidence type="ECO:0000256" key="2">
    <source>
        <dbReference type="ARBA" id="ARBA00007863"/>
    </source>
</evidence>
<dbReference type="InterPro" id="IPR000620">
    <property type="entry name" value="EamA_dom"/>
</dbReference>
<evidence type="ECO:0000256" key="3">
    <source>
        <dbReference type="ARBA" id="ARBA00022692"/>
    </source>
</evidence>
<reference evidence="10 11" key="1">
    <citation type="submission" date="2023-10" db="EMBL/GenBank/DDBJ databases">
        <title>Genomes of two closely related lineages of the louse Polyplax serrata with different host specificities.</title>
        <authorList>
            <person name="Martinu J."/>
            <person name="Tarabai H."/>
            <person name="Stefka J."/>
            <person name="Hypsa V."/>
        </authorList>
    </citation>
    <scope>NUCLEOTIDE SEQUENCE [LARGE SCALE GENOMIC DNA]</scope>
    <source>
        <strain evidence="10">HR10_N</strain>
    </source>
</reference>
<dbReference type="PANTHER" id="PTHR23051">
    <property type="entry name" value="SOLUTE CARRIER FAMILY 35, MEMBER F5"/>
    <property type="match status" value="1"/>
</dbReference>
<feature type="transmembrane region" description="Helical" evidence="8">
    <location>
        <begin position="23"/>
        <end position="40"/>
    </location>
</feature>